<feature type="region of interest" description="Disordered" evidence="2">
    <location>
        <begin position="1"/>
        <end position="68"/>
    </location>
</feature>
<name>A0A4S8PJL3_9ACTN</name>
<keyword evidence="5" id="KW-1185">Reference proteome</keyword>
<sequence>MRRRLRPQHRPSGPPRPRREPRLRLRRHQRRRPDRQGPMRIAGRTALPARPDGGPAEHGPHLPPPGVLRVPGLDIAAAAGPKGIRSMDRATALAVAATGRLLAAAPGTDRARTAILLASASGSFATAMRLGADSVTKPRPYQIDPGAFPVAVMNYGSGQCAIRHRVTGPNTALRGGRIAFAQALRHARRLLAAGRADQVLCGAAEEATPERAWLEHAARPADAEPVPVGEGCALFRLVLDDAPGPRVTGVATARGHDPAAALTTAIRNALNESGLPRAAVTAVAATAGPDGNGPAERDAIRTALGDPAKLRHAHRTGDTGAATLGFALAAALDATAPGTCFALTAIDRTGTAACVIGRNA</sequence>
<evidence type="ECO:0000259" key="3">
    <source>
        <dbReference type="Pfam" id="PF13723"/>
    </source>
</evidence>
<dbReference type="Gene3D" id="3.40.47.10">
    <property type="match status" value="1"/>
</dbReference>
<feature type="compositionally biased region" description="Basic residues" evidence="2">
    <location>
        <begin position="24"/>
        <end position="33"/>
    </location>
</feature>
<organism evidence="4 5">
    <name type="scientific">Glycomyces paridis</name>
    <dbReference type="NCBI Taxonomy" id="2126555"/>
    <lineage>
        <taxon>Bacteria</taxon>
        <taxon>Bacillati</taxon>
        <taxon>Actinomycetota</taxon>
        <taxon>Actinomycetes</taxon>
        <taxon>Glycomycetales</taxon>
        <taxon>Glycomycetaceae</taxon>
        <taxon>Glycomyces</taxon>
    </lineage>
</organism>
<gene>
    <name evidence="4" type="ORF">E9998_05770</name>
</gene>
<dbReference type="Pfam" id="PF13723">
    <property type="entry name" value="Ketoacyl-synt_2"/>
    <property type="match status" value="1"/>
</dbReference>
<evidence type="ECO:0000313" key="4">
    <source>
        <dbReference type="EMBL" id="THV30878.1"/>
    </source>
</evidence>
<proteinExistence type="predicted"/>
<evidence type="ECO:0000256" key="2">
    <source>
        <dbReference type="SAM" id="MobiDB-lite"/>
    </source>
</evidence>
<feature type="domain" description="Beta-ketoacyl synthase-like N-terminal" evidence="3">
    <location>
        <begin position="111"/>
        <end position="210"/>
    </location>
</feature>
<dbReference type="PANTHER" id="PTHR11712">
    <property type="entry name" value="POLYKETIDE SYNTHASE-RELATED"/>
    <property type="match status" value="1"/>
</dbReference>
<dbReference type="InterPro" id="IPR014030">
    <property type="entry name" value="Ketoacyl_synth_N"/>
</dbReference>
<protein>
    <submittedName>
        <fullName evidence="4">3-oxoacyl-ACP synthase</fullName>
    </submittedName>
</protein>
<dbReference type="InterPro" id="IPR016039">
    <property type="entry name" value="Thiolase-like"/>
</dbReference>
<dbReference type="Proteomes" id="UP000305792">
    <property type="component" value="Unassembled WGS sequence"/>
</dbReference>
<comment type="caution">
    <text evidence="4">The sequence shown here is derived from an EMBL/GenBank/DDBJ whole genome shotgun (WGS) entry which is preliminary data.</text>
</comment>
<evidence type="ECO:0000313" key="5">
    <source>
        <dbReference type="Proteomes" id="UP000305792"/>
    </source>
</evidence>
<evidence type="ECO:0000256" key="1">
    <source>
        <dbReference type="ARBA" id="ARBA00022679"/>
    </source>
</evidence>
<dbReference type="EMBL" id="STGX01000003">
    <property type="protein sequence ID" value="THV30878.1"/>
    <property type="molecule type" value="Genomic_DNA"/>
</dbReference>
<keyword evidence="1" id="KW-0808">Transferase</keyword>
<dbReference type="SUPFAM" id="SSF53901">
    <property type="entry name" value="Thiolase-like"/>
    <property type="match status" value="1"/>
</dbReference>
<accession>A0A4S8PJL3</accession>
<dbReference type="PANTHER" id="PTHR11712:SF336">
    <property type="entry name" value="3-OXOACYL-[ACYL-CARRIER-PROTEIN] SYNTHASE, MITOCHONDRIAL"/>
    <property type="match status" value="1"/>
</dbReference>
<dbReference type="InterPro" id="IPR000794">
    <property type="entry name" value="Beta-ketoacyl_synthase"/>
</dbReference>
<dbReference type="AlphaFoldDB" id="A0A4S8PJL3"/>
<reference evidence="4 5" key="1">
    <citation type="journal article" date="2018" name="Int. J. Syst. Evol. Microbiol.">
        <title>Glycomyces paridis sp. nov., isolated from the medicinal plant Paris polyphylla.</title>
        <authorList>
            <person name="Fang X.M."/>
            <person name="Bai J.L."/>
            <person name="Su J."/>
            <person name="Zhao L.L."/>
            <person name="Liu H.Y."/>
            <person name="Ma B.P."/>
            <person name="Zhang Y.Q."/>
            <person name="Yu L.Y."/>
        </authorList>
    </citation>
    <scope>NUCLEOTIDE SEQUENCE [LARGE SCALE GENOMIC DNA]</scope>
    <source>
        <strain evidence="4 5">CPCC 204357</strain>
    </source>
</reference>
<dbReference type="GO" id="GO:0006633">
    <property type="term" value="P:fatty acid biosynthetic process"/>
    <property type="evidence" value="ECO:0007669"/>
    <property type="project" value="TreeGrafter"/>
</dbReference>
<dbReference type="GO" id="GO:0004315">
    <property type="term" value="F:3-oxoacyl-[acyl-carrier-protein] synthase activity"/>
    <property type="evidence" value="ECO:0007669"/>
    <property type="project" value="TreeGrafter"/>
</dbReference>